<dbReference type="AlphaFoldDB" id="A0A833VJM1"/>
<protein>
    <submittedName>
        <fullName evidence="3">Protein ULTRAPETALA 1 isoform X2</fullName>
    </submittedName>
</protein>
<dbReference type="PANTHER" id="PTHR34053">
    <property type="entry name" value="PROTEIN ULTRAPETALA 1"/>
    <property type="match status" value="1"/>
</dbReference>
<reference evidence="3" key="1">
    <citation type="submission" date="2020-01" db="EMBL/GenBank/DDBJ databases">
        <title>Genome sequence of Kobresia littledalei, the first chromosome-level genome in the family Cyperaceae.</title>
        <authorList>
            <person name="Qu G."/>
        </authorList>
    </citation>
    <scope>NUCLEOTIDE SEQUENCE</scope>
    <source>
        <strain evidence="3">C.B.Clarke</strain>
        <tissue evidence="3">Leaf</tissue>
    </source>
</reference>
<evidence type="ECO:0000313" key="3">
    <source>
        <dbReference type="EMBL" id="KAF3325618.1"/>
    </source>
</evidence>
<keyword evidence="4" id="KW-1185">Reference proteome</keyword>
<comment type="caution">
    <text evidence="3">The sequence shown here is derived from an EMBL/GenBank/DDBJ whole genome shotgun (WGS) entry which is preliminary data.</text>
</comment>
<dbReference type="InterPro" id="IPR057011">
    <property type="entry name" value="ULT1/2_SAND"/>
</dbReference>
<sequence>MQETIDSNSVKIEDCANMFQDFEVKDMYGFNNGENFIDVICGCTSYRYGDTVGTLRVYASGVLEIRCECNPTCHEVLKPTEFEKHALKESPGRWRNNIWVTIGSEKVPLSRTVLLRYSNVNLKAHPSKRKVHRDEFVKCNKCSKRRRFVVGTEKQYREYHDAEIDGNWECSRYLNGIITCAEKEERGSKRRARGCHQDSSCSGCTKCVCFGCKMCRFSDCNCQTCIDFLTNADI</sequence>
<dbReference type="Pfam" id="PF23292">
    <property type="entry name" value="SAND_ULT1"/>
    <property type="match status" value="1"/>
</dbReference>
<organism evidence="3 4">
    <name type="scientific">Carex littledalei</name>
    <dbReference type="NCBI Taxonomy" id="544730"/>
    <lineage>
        <taxon>Eukaryota</taxon>
        <taxon>Viridiplantae</taxon>
        <taxon>Streptophyta</taxon>
        <taxon>Embryophyta</taxon>
        <taxon>Tracheophyta</taxon>
        <taxon>Spermatophyta</taxon>
        <taxon>Magnoliopsida</taxon>
        <taxon>Liliopsida</taxon>
        <taxon>Poales</taxon>
        <taxon>Cyperaceae</taxon>
        <taxon>Cyperoideae</taxon>
        <taxon>Cariceae</taxon>
        <taxon>Carex</taxon>
        <taxon>Carex subgen. Euthyceras</taxon>
    </lineage>
</organism>
<accession>A0A833VJM1</accession>
<dbReference type="EMBL" id="SWLB01000019">
    <property type="protein sequence ID" value="KAF3325618.1"/>
    <property type="molecule type" value="Genomic_DNA"/>
</dbReference>
<name>A0A833VJM1_9POAL</name>
<dbReference type="InterPro" id="IPR057012">
    <property type="entry name" value="ULT1/2_Znf"/>
</dbReference>
<dbReference type="Proteomes" id="UP000623129">
    <property type="component" value="Unassembled WGS sequence"/>
</dbReference>
<evidence type="ECO:0000259" key="1">
    <source>
        <dbReference type="Pfam" id="PF23292"/>
    </source>
</evidence>
<dbReference type="GO" id="GO:0005634">
    <property type="term" value="C:nucleus"/>
    <property type="evidence" value="ECO:0007669"/>
    <property type="project" value="TreeGrafter"/>
</dbReference>
<proteinExistence type="predicted"/>
<evidence type="ECO:0000313" key="4">
    <source>
        <dbReference type="Proteomes" id="UP000623129"/>
    </source>
</evidence>
<dbReference type="OrthoDB" id="587929at2759"/>
<feature type="domain" description="ULTRAPETALA1/2 SAND" evidence="1">
    <location>
        <begin position="27"/>
        <end position="117"/>
    </location>
</feature>
<evidence type="ECO:0000259" key="2">
    <source>
        <dbReference type="Pfam" id="PF23293"/>
    </source>
</evidence>
<dbReference type="PANTHER" id="PTHR34053:SF1">
    <property type="entry name" value="PROTEIN ULTRAPETALA 1"/>
    <property type="match status" value="1"/>
</dbReference>
<dbReference type="GO" id="GO:0005829">
    <property type="term" value="C:cytosol"/>
    <property type="evidence" value="ECO:0007669"/>
    <property type="project" value="TreeGrafter"/>
</dbReference>
<feature type="domain" description="ULTRAPETALA1/2 zinc finger" evidence="2">
    <location>
        <begin position="132"/>
        <end position="229"/>
    </location>
</feature>
<dbReference type="Pfam" id="PF23293">
    <property type="entry name" value="zf_ULT1"/>
    <property type="match status" value="1"/>
</dbReference>
<gene>
    <name evidence="3" type="ORF">FCM35_KLT08698</name>
</gene>
<dbReference type="InterPro" id="IPR020533">
    <property type="entry name" value="Developmental_reg_ULTRAPETALA"/>
</dbReference>